<dbReference type="EMBL" id="HBUF01157122">
    <property type="protein sequence ID" value="CAG6649356.1"/>
    <property type="molecule type" value="Transcribed_RNA"/>
</dbReference>
<feature type="region of interest" description="Disordered" evidence="1">
    <location>
        <begin position="23"/>
        <end position="119"/>
    </location>
</feature>
<protein>
    <submittedName>
        <fullName evidence="2">Uncharacterized protein</fullName>
    </submittedName>
</protein>
<proteinExistence type="predicted"/>
<feature type="region of interest" description="Disordered" evidence="1">
    <location>
        <begin position="198"/>
        <end position="241"/>
    </location>
</feature>
<evidence type="ECO:0000256" key="1">
    <source>
        <dbReference type="SAM" id="MobiDB-lite"/>
    </source>
</evidence>
<dbReference type="AlphaFoldDB" id="A0A8D8RET0"/>
<feature type="compositionally biased region" description="Basic and acidic residues" evidence="1">
    <location>
        <begin position="23"/>
        <end position="48"/>
    </location>
</feature>
<feature type="compositionally biased region" description="Basic and acidic residues" evidence="1">
    <location>
        <begin position="227"/>
        <end position="241"/>
    </location>
</feature>
<reference evidence="2" key="1">
    <citation type="submission" date="2021-05" db="EMBL/GenBank/DDBJ databases">
        <authorList>
            <person name="Alioto T."/>
            <person name="Alioto T."/>
            <person name="Gomez Garrido J."/>
        </authorList>
    </citation>
    <scope>NUCLEOTIDE SEQUENCE</scope>
</reference>
<feature type="compositionally biased region" description="Basic residues" evidence="1">
    <location>
        <begin position="67"/>
        <end position="84"/>
    </location>
</feature>
<accession>A0A8D8RET0</accession>
<evidence type="ECO:0000313" key="2">
    <source>
        <dbReference type="EMBL" id="CAG6649356.1"/>
    </source>
</evidence>
<name>A0A8D8RET0_9HEMI</name>
<organism evidence="2">
    <name type="scientific">Cacopsylla melanoneura</name>
    <dbReference type="NCBI Taxonomy" id="428564"/>
    <lineage>
        <taxon>Eukaryota</taxon>
        <taxon>Metazoa</taxon>
        <taxon>Ecdysozoa</taxon>
        <taxon>Arthropoda</taxon>
        <taxon>Hexapoda</taxon>
        <taxon>Insecta</taxon>
        <taxon>Pterygota</taxon>
        <taxon>Neoptera</taxon>
        <taxon>Paraneoptera</taxon>
        <taxon>Hemiptera</taxon>
        <taxon>Sternorrhyncha</taxon>
        <taxon>Psylloidea</taxon>
        <taxon>Psyllidae</taxon>
        <taxon>Psyllinae</taxon>
        <taxon>Cacopsylla</taxon>
    </lineage>
</organism>
<sequence>MAPKKKMTREEILLKKRLCERERYQRMKQDPQLRAEMKEKEKMRYAQKKEKKQVKSTKDMTASELRQKRKQWRVHSNAYRRRTNPTRCTSNTPPESPLGGDHQQDNGQRNSARKRDQSKIIQKLKQVNENLKRNADKWKQRYYRLRKEYTAVVNTPRTHANKIVKTTDEIYCPETIDTNITSRPIYGIKEEYSIDLPIEEENSTDLPMKEEYSTDLPIEEEYSTDLPIKEEYSTDLPIGDR</sequence>